<protein>
    <recommendedName>
        <fullName evidence="10">Cenp-O kinetochore centromere component</fullName>
    </recommendedName>
</protein>
<keyword evidence="5" id="KW-0539">Nucleus</keyword>
<dbReference type="Pfam" id="PF09496">
    <property type="entry name" value="CENP-O"/>
    <property type="match status" value="1"/>
</dbReference>
<dbReference type="Proteomes" id="UP000226192">
    <property type="component" value="Unassembled WGS sequence"/>
</dbReference>
<reference evidence="8 9" key="1">
    <citation type="submission" date="2017-06" db="EMBL/GenBank/DDBJ databases">
        <title>Ant-infecting Ophiocordyceps genomes reveal a high diversity of potential behavioral manipulation genes and a possible major role for enterotoxins.</title>
        <authorList>
            <person name="De Bekker C."/>
            <person name="Evans H.C."/>
            <person name="Brachmann A."/>
            <person name="Hughes D.P."/>
        </authorList>
    </citation>
    <scope>NUCLEOTIDE SEQUENCE [LARGE SCALE GENOMIC DNA]</scope>
    <source>
        <strain evidence="8 9">Map64</strain>
    </source>
</reference>
<evidence type="ECO:0008006" key="10">
    <source>
        <dbReference type="Google" id="ProtNLM"/>
    </source>
</evidence>
<keyword evidence="4" id="KW-0158">Chromosome</keyword>
<proteinExistence type="inferred from homology"/>
<evidence type="ECO:0000313" key="9">
    <source>
        <dbReference type="Proteomes" id="UP000226192"/>
    </source>
</evidence>
<evidence type="ECO:0000256" key="6">
    <source>
        <dbReference type="ARBA" id="ARBA00023328"/>
    </source>
</evidence>
<dbReference type="GO" id="GO:0031511">
    <property type="term" value="C:Mis6-Sim4 complex"/>
    <property type="evidence" value="ECO:0007669"/>
    <property type="project" value="TreeGrafter"/>
</dbReference>
<evidence type="ECO:0000256" key="7">
    <source>
        <dbReference type="SAM" id="Coils"/>
    </source>
</evidence>
<name>A0A2C5YH86_9HYPO</name>
<dbReference type="STRING" id="1399860.A0A2C5YH86"/>
<evidence type="ECO:0000256" key="1">
    <source>
        <dbReference type="ARBA" id="ARBA00004123"/>
    </source>
</evidence>
<accession>A0A2C5YH86</accession>
<dbReference type="EMBL" id="NJET01000008">
    <property type="protein sequence ID" value="PHH66354.1"/>
    <property type="molecule type" value="Genomic_DNA"/>
</dbReference>
<feature type="coiled-coil region" evidence="7">
    <location>
        <begin position="3"/>
        <end position="30"/>
    </location>
</feature>
<evidence type="ECO:0000313" key="8">
    <source>
        <dbReference type="EMBL" id="PHH66354.1"/>
    </source>
</evidence>
<comment type="similarity">
    <text evidence="3">Belongs to the CENP-O/MCM21 family.</text>
</comment>
<gene>
    <name evidence="8" type="ORF">CDD81_7409</name>
</gene>
<keyword evidence="7" id="KW-0175">Coiled coil</keyword>
<dbReference type="AlphaFoldDB" id="A0A2C5YH86"/>
<dbReference type="OrthoDB" id="10050372at2759"/>
<comment type="caution">
    <text evidence="8">The sequence shown here is derived from an EMBL/GenBank/DDBJ whole genome shotgun (WGS) entry which is preliminary data.</text>
</comment>
<comment type="subcellular location">
    <subcellularLocation>
        <location evidence="2">Chromosome</location>
        <location evidence="2">Centromere</location>
    </subcellularLocation>
    <subcellularLocation>
        <location evidence="1">Nucleus</location>
    </subcellularLocation>
</comment>
<sequence>MSTAATDAESQRLDREIDKLQAQVTLLQKELIIQCSTILSSDTTQSALAQDSLRSSPPLFVAQQDHESGAQARLATRAEQQRAYMQQCAFRSAIPVTAFKVQDPDPNAINGGHVLGLRFEMMSRGQFLRPYYVMLNRPFSQAPRHLSVHRHTLPPAVPLAGLAARHLPPPPPYSRRFHDGQDDARAQQKQDLDAFARALRRELMRYHNRLGVAADLRRSLGLRDGAAAADKLWANSVIELGIADIGAKQIKLTWADERTGRLIMDDDGNVLKLAIFGPRGRDWQTTRELHGAYDSMDDVARKIKEQHHAVSL</sequence>
<evidence type="ECO:0000256" key="4">
    <source>
        <dbReference type="ARBA" id="ARBA00022454"/>
    </source>
</evidence>
<dbReference type="PANTHER" id="PTHR14582:SF1">
    <property type="entry name" value="CENTROMERE PROTEIN O"/>
    <property type="match status" value="1"/>
</dbReference>
<keyword evidence="9" id="KW-1185">Reference proteome</keyword>
<organism evidence="8 9">
    <name type="scientific">Ophiocordyceps australis</name>
    <dbReference type="NCBI Taxonomy" id="1399860"/>
    <lineage>
        <taxon>Eukaryota</taxon>
        <taxon>Fungi</taxon>
        <taxon>Dikarya</taxon>
        <taxon>Ascomycota</taxon>
        <taxon>Pezizomycotina</taxon>
        <taxon>Sordariomycetes</taxon>
        <taxon>Hypocreomycetidae</taxon>
        <taxon>Hypocreales</taxon>
        <taxon>Ophiocordycipitaceae</taxon>
        <taxon>Ophiocordyceps</taxon>
    </lineage>
</organism>
<evidence type="ECO:0000256" key="3">
    <source>
        <dbReference type="ARBA" id="ARBA00007321"/>
    </source>
</evidence>
<dbReference type="InterPro" id="IPR018464">
    <property type="entry name" value="CENP-O"/>
</dbReference>
<dbReference type="GO" id="GO:0005634">
    <property type="term" value="C:nucleus"/>
    <property type="evidence" value="ECO:0007669"/>
    <property type="project" value="UniProtKB-SubCell"/>
</dbReference>
<evidence type="ECO:0000256" key="5">
    <source>
        <dbReference type="ARBA" id="ARBA00023242"/>
    </source>
</evidence>
<dbReference type="PANTHER" id="PTHR14582">
    <property type="entry name" value="INNER KINETOCHORE SUBUNIT MAL2"/>
    <property type="match status" value="1"/>
</dbReference>
<keyword evidence="6" id="KW-0137">Centromere</keyword>
<evidence type="ECO:0000256" key="2">
    <source>
        <dbReference type="ARBA" id="ARBA00004584"/>
    </source>
</evidence>